<gene>
    <name evidence="3" type="ORF">Vbra_13485</name>
</gene>
<feature type="transmembrane region" description="Helical" evidence="2">
    <location>
        <begin position="29"/>
        <end position="52"/>
    </location>
</feature>
<feature type="compositionally biased region" description="Basic and acidic residues" evidence="1">
    <location>
        <begin position="93"/>
        <end position="102"/>
    </location>
</feature>
<proteinExistence type="predicted"/>
<keyword evidence="2" id="KW-1133">Transmembrane helix</keyword>
<evidence type="ECO:0000313" key="3">
    <source>
        <dbReference type="EMBL" id="CEM02176.1"/>
    </source>
</evidence>
<organism evidence="3 4">
    <name type="scientific">Vitrella brassicaformis (strain CCMP3155)</name>
    <dbReference type="NCBI Taxonomy" id="1169540"/>
    <lineage>
        <taxon>Eukaryota</taxon>
        <taxon>Sar</taxon>
        <taxon>Alveolata</taxon>
        <taxon>Colpodellida</taxon>
        <taxon>Vitrellaceae</taxon>
        <taxon>Vitrella</taxon>
    </lineage>
</organism>
<evidence type="ECO:0000313" key="4">
    <source>
        <dbReference type="Proteomes" id="UP000041254"/>
    </source>
</evidence>
<sequence>MFRRVIPAETALPFLKRDLSAAKYLKRDLWPLPMVALLASLFAALLVLNSLILNKHRMQHGKGKHVKMQPSYPRPDASSQAARTVTNSPDYGPADRRPPGYGDDKKVFSLAPSGLWAGKCRYCRLRVHHYLPFSPFVDFLKRQFDTVRFDVAASWMLLPPLCAAANEDAVALGPETDENFPLRSCFVVERAVNGQAGLSFRNLYKKDHYLVHAKQKELGFASLNATDTAFREAASFSRLPAPLPPSLLANASLARALITPSSGADMPAHATLWAQVAEQHMQTSASDSRVAAAIVGSDIDVQFFPRWQRHVEGCLAHNDVCFQRERPLNTGFFAMRCTNATLAFWRAVRDMVLSYPGGRFNQFAKVVASSHPDVSIPWTTFPYEIVHSGKKFAWPSMVVHHAVAAGPPENKTAILHDVRSTYFHTQNYRESELRKLRQSQPYVRQVAGSICAYGLGLTNGHSRLTVNGSSSSRCPTFDGMVEVI</sequence>
<dbReference type="VEuPathDB" id="CryptoDB:Vbra_13485"/>
<keyword evidence="2" id="KW-0812">Transmembrane</keyword>
<evidence type="ECO:0000256" key="2">
    <source>
        <dbReference type="SAM" id="Phobius"/>
    </source>
</evidence>
<dbReference type="Proteomes" id="UP000041254">
    <property type="component" value="Unassembled WGS sequence"/>
</dbReference>
<evidence type="ECO:0008006" key="5">
    <source>
        <dbReference type="Google" id="ProtNLM"/>
    </source>
</evidence>
<name>A0A0G4EVQ4_VITBC</name>
<keyword evidence="2" id="KW-0472">Membrane</keyword>
<dbReference type="EMBL" id="CDMY01000320">
    <property type="protein sequence ID" value="CEM02176.1"/>
    <property type="molecule type" value="Genomic_DNA"/>
</dbReference>
<reference evidence="3 4" key="1">
    <citation type="submission" date="2014-11" db="EMBL/GenBank/DDBJ databases">
        <authorList>
            <person name="Zhu J."/>
            <person name="Qi W."/>
            <person name="Song R."/>
        </authorList>
    </citation>
    <scope>NUCLEOTIDE SEQUENCE [LARGE SCALE GENOMIC DNA]</scope>
</reference>
<feature type="compositionally biased region" description="Polar residues" evidence="1">
    <location>
        <begin position="77"/>
        <end position="89"/>
    </location>
</feature>
<keyword evidence="4" id="KW-1185">Reference proteome</keyword>
<accession>A0A0G4EVQ4</accession>
<evidence type="ECO:0000256" key="1">
    <source>
        <dbReference type="SAM" id="MobiDB-lite"/>
    </source>
</evidence>
<feature type="region of interest" description="Disordered" evidence="1">
    <location>
        <begin position="62"/>
        <end position="102"/>
    </location>
</feature>
<protein>
    <recommendedName>
        <fullName evidence="5">Nucleotide-diphospho-sugar transferase domain-containing protein</fullName>
    </recommendedName>
</protein>
<dbReference type="InParanoid" id="A0A0G4EVQ4"/>
<dbReference type="AlphaFoldDB" id="A0A0G4EVQ4"/>